<feature type="transmembrane region" description="Helical" evidence="1">
    <location>
        <begin position="7"/>
        <end position="26"/>
    </location>
</feature>
<evidence type="ECO:0000313" key="2">
    <source>
        <dbReference type="EMBL" id="OGG68405.1"/>
    </source>
</evidence>
<dbReference type="AlphaFoldDB" id="A0A1F6E3X5"/>
<keyword evidence="1" id="KW-0812">Transmembrane</keyword>
<dbReference type="Proteomes" id="UP000177107">
    <property type="component" value="Unassembled WGS sequence"/>
</dbReference>
<dbReference type="EMBL" id="MFLM01000009">
    <property type="protein sequence ID" value="OGG68405.1"/>
    <property type="molecule type" value="Genomic_DNA"/>
</dbReference>
<name>A0A1F6E3X5_9BACT</name>
<reference evidence="2 3" key="1">
    <citation type="journal article" date="2016" name="Nat. Commun.">
        <title>Thousands of microbial genomes shed light on interconnected biogeochemical processes in an aquifer system.</title>
        <authorList>
            <person name="Anantharaman K."/>
            <person name="Brown C.T."/>
            <person name="Hug L.A."/>
            <person name="Sharon I."/>
            <person name="Castelle C.J."/>
            <person name="Probst A.J."/>
            <person name="Thomas B.C."/>
            <person name="Singh A."/>
            <person name="Wilkins M.J."/>
            <person name="Karaoz U."/>
            <person name="Brodie E.L."/>
            <person name="Williams K.H."/>
            <person name="Hubbard S.S."/>
            <person name="Banfield J.F."/>
        </authorList>
    </citation>
    <scope>NUCLEOTIDE SEQUENCE [LARGE SCALE GENOMIC DNA]</scope>
</reference>
<sequence length="62" mass="6936">MKHLLPTAVSSFVGMTAGNFIFQLMTNAPEWGVATERSFFQFVAIALFVGLMAPKMRRLRSN</sequence>
<keyword evidence="1" id="KW-1133">Transmembrane helix</keyword>
<proteinExistence type="predicted"/>
<organism evidence="2 3">
    <name type="scientific">Candidatus Kaiserbacteria bacterium RIFCSPHIGHO2_02_FULL_56_30</name>
    <dbReference type="NCBI Taxonomy" id="1798499"/>
    <lineage>
        <taxon>Bacteria</taxon>
        <taxon>Candidatus Kaiseribacteriota</taxon>
    </lineage>
</organism>
<protein>
    <submittedName>
        <fullName evidence="2">Uncharacterized protein</fullName>
    </submittedName>
</protein>
<gene>
    <name evidence="2" type="ORF">A3C95_01725</name>
</gene>
<keyword evidence="1" id="KW-0472">Membrane</keyword>
<evidence type="ECO:0000256" key="1">
    <source>
        <dbReference type="SAM" id="Phobius"/>
    </source>
</evidence>
<accession>A0A1F6E3X5</accession>
<comment type="caution">
    <text evidence="2">The sequence shown here is derived from an EMBL/GenBank/DDBJ whole genome shotgun (WGS) entry which is preliminary data.</text>
</comment>
<feature type="transmembrane region" description="Helical" evidence="1">
    <location>
        <begin position="38"/>
        <end position="54"/>
    </location>
</feature>
<evidence type="ECO:0000313" key="3">
    <source>
        <dbReference type="Proteomes" id="UP000177107"/>
    </source>
</evidence>